<feature type="non-terminal residue" evidence="1">
    <location>
        <position position="72"/>
    </location>
</feature>
<organism evidence="1 2">
    <name type="scientific">Pelobates cultripes</name>
    <name type="common">Western spadefoot toad</name>
    <dbReference type="NCBI Taxonomy" id="61616"/>
    <lineage>
        <taxon>Eukaryota</taxon>
        <taxon>Metazoa</taxon>
        <taxon>Chordata</taxon>
        <taxon>Craniata</taxon>
        <taxon>Vertebrata</taxon>
        <taxon>Euteleostomi</taxon>
        <taxon>Amphibia</taxon>
        <taxon>Batrachia</taxon>
        <taxon>Anura</taxon>
        <taxon>Pelobatoidea</taxon>
        <taxon>Pelobatidae</taxon>
        <taxon>Pelobates</taxon>
    </lineage>
</organism>
<evidence type="ECO:0000313" key="2">
    <source>
        <dbReference type="Proteomes" id="UP001295444"/>
    </source>
</evidence>
<sequence>KVLFQTRCSQSVWKFPTACDVMFPFMCVSLKVTNPGEHAVVRSNKLLEFPFLIGPIFSQCRPLSAASLWEWK</sequence>
<gene>
    <name evidence="1" type="ORF">PECUL_23A040553</name>
</gene>
<dbReference type="AlphaFoldDB" id="A0AAD1WRZ1"/>
<proteinExistence type="predicted"/>
<accession>A0AAD1WRZ1</accession>
<reference evidence="1" key="1">
    <citation type="submission" date="2022-03" db="EMBL/GenBank/DDBJ databases">
        <authorList>
            <person name="Alioto T."/>
            <person name="Alioto T."/>
            <person name="Gomez Garrido J."/>
        </authorList>
    </citation>
    <scope>NUCLEOTIDE SEQUENCE</scope>
</reference>
<name>A0AAD1WRZ1_PELCU</name>
<dbReference type="EMBL" id="OW240921">
    <property type="protein sequence ID" value="CAH2319650.1"/>
    <property type="molecule type" value="Genomic_DNA"/>
</dbReference>
<feature type="non-terminal residue" evidence="1">
    <location>
        <position position="1"/>
    </location>
</feature>
<evidence type="ECO:0000313" key="1">
    <source>
        <dbReference type="EMBL" id="CAH2319650.1"/>
    </source>
</evidence>
<keyword evidence="2" id="KW-1185">Reference proteome</keyword>
<protein>
    <submittedName>
        <fullName evidence="1">Uncharacterized protein</fullName>
    </submittedName>
</protein>
<dbReference type="Proteomes" id="UP001295444">
    <property type="component" value="Chromosome 10"/>
</dbReference>